<proteinExistence type="predicted"/>
<keyword evidence="2" id="KW-1185">Reference proteome</keyword>
<dbReference type="RefSeq" id="WP_183353939.1">
    <property type="nucleotide sequence ID" value="NZ_BLXX01000003.1"/>
</dbReference>
<accession>A0A6V8MGK7</accession>
<sequence>MATNLIPPGIIMLAVTSRLLDLHQSRRQKGIYVPDVPETAGDYMGIALLALNALRVTEIERGFSYTSVEEIHSIISLQAKDVSRDDLDFVLESLSKEREICFATPNQNGAFDYGNTRQKTSLVTFAESYAQIKLTENGRMFLRICEDERSWLYDDADAAKIVTALLHFKFYDVPSLCHSLGLELALKGQMLTDYIERPTRKEQCEILIADAKSISQNLRNAQESPGFELGNLQAELETLLKIIESVTRRFVEFLEIAQMHSGVIATSYSFLELADHLVYNYTPSSSEHLELLMANILHPDTNMPWFHPSGIPGQVDLYSLLDGKKARVEKKSFNLDADPTPTVERFSGFIRRYKKQILAMLERGPVSFSQFITSSDFELLPGEALTDFIGAYASPSLLDPDGDDLAVVVGLTDEEFIQKSESATLIASDPVIFLAKQ</sequence>
<dbReference type="EMBL" id="BLXX01000003">
    <property type="protein sequence ID" value="GFO59097.1"/>
    <property type="molecule type" value="Genomic_DNA"/>
</dbReference>
<name>A0A6V8MGK7_9BACT</name>
<protein>
    <submittedName>
        <fullName evidence="1">Uncharacterized protein</fullName>
    </submittedName>
</protein>
<organism evidence="1 2">
    <name type="scientific">Geomonas silvestris</name>
    <dbReference type="NCBI Taxonomy" id="2740184"/>
    <lineage>
        <taxon>Bacteria</taxon>
        <taxon>Pseudomonadati</taxon>
        <taxon>Thermodesulfobacteriota</taxon>
        <taxon>Desulfuromonadia</taxon>
        <taxon>Geobacterales</taxon>
        <taxon>Geobacteraceae</taxon>
        <taxon>Geomonas</taxon>
    </lineage>
</organism>
<dbReference type="Proteomes" id="UP000556026">
    <property type="component" value="Unassembled WGS sequence"/>
</dbReference>
<gene>
    <name evidence="1" type="ORF">GMST_14220</name>
</gene>
<evidence type="ECO:0000313" key="2">
    <source>
        <dbReference type="Proteomes" id="UP000556026"/>
    </source>
</evidence>
<dbReference type="AlphaFoldDB" id="A0A6V8MGK7"/>
<evidence type="ECO:0000313" key="1">
    <source>
        <dbReference type="EMBL" id="GFO59097.1"/>
    </source>
</evidence>
<reference evidence="2" key="1">
    <citation type="submission" date="2020-06" db="EMBL/GenBank/DDBJ databases">
        <title>Draft genomic sequence of Geomonas sp. Red330.</title>
        <authorList>
            <person name="Itoh H."/>
            <person name="Zhenxing X."/>
            <person name="Ushijima N."/>
            <person name="Masuda Y."/>
            <person name="Shiratori Y."/>
            <person name="Senoo K."/>
        </authorList>
    </citation>
    <scope>NUCLEOTIDE SEQUENCE [LARGE SCALE GENOMIC DNA]</scope>
    <source>
        <strain evidence="2">Red330</strain>
    </source>
</reference>
<comment type="caution">
    <text evidence="1">The sequence shown here is derived from an EMBL/GenBank/DDBJ whole genome shotgun (WGS) entry which is preliminary data.</text>
</comment>